<evidence type="ECO:0000256" key="10">
    <source>
        <dbReference type="ARBA" id="ARBA00023316"/>
    </source>
</evidence>
<dbReference type="PANTHER" id="PTHR31736">
    <property type="match status" value="1"/>
</dbReference>
<comment type="caution">
    <text evidence="17">The sequence shown here is derived from an EMBL/GenBank/DDBJ whole genome shotgun (WGS) entry which is preliminary data.</text>
</comment>
<reference evidence="17 18" key="1">
    <citation type="journal article" date="2024" name="IMA Fungus">
        <title>IMA Genome - F19 : A genome assembly and annotation guide to empower mycologists, including annotated draft genome sequences of Ceratocystis pirilliformis, Diaporthe australafricana, Fusarium ophioides, Paecilomyces lecythidis, and Sporothrix stenoceras.</title>
        <authorList>
            <person name="Aylward J."/>
            <person name="Wilson A.M."/>
            <person name="Visagie C.M."/>
            <person name="Spraker J."/>
            <person name="Barnes I."/>
            <person name="Buitendag C."/>
            <person name="Ceriani C."/>
            <person name="Del Mar Angel L."/>
            <person name="du Plessis D."/>
            <person name="Fuchs T."/>
            <person name="Gasser K."/>
            <person name="Kramer D."/>
            <person name="Li W."/>
            <person name="Munsamy K."/>
            <person name="Piso A."/>
            <person name="Price J.L."/>
            <person name="Sonnekus B."/>
            <person name="Thomas C."/>
            <person name="van der Nest A."/>
            <person name="van Dijk A."/>
            <person name="van Heerden A."/>
            <person name="van Vuuren N."/>
            <person name="Yilmaz N."/>
            <person name="Duong T.A."/>
            <person name="van der Merwe N.A."/>
            <person name="Wingfield M.J."/>
            <person name="Wingfield B.D."/>
        </authorList>
    </citation>
    <scope>NUCLEOTIDE SEQUENCE [LARGE SCALE GENOMIC DNA]</scope>
    <source>
        <strain evidence="17 18">CMW 18300</strain>
    </source>
</reference>
<comment type="similarity">
    <text evidence="2 15">Belongs to the glycosyl hydrolase 28 family.</text>
</comment>
<keyword evidence="5 15" id="KW-0378">Hydrolase</keyword>
<evidence type="ECO:0000256" key="13">
    <source>
        <dbReference type="ARBA" id="ARBA00038933"/>
    </source>
</evidence>
<dbReference type="InterPro" id="IPR012334">
    <property type="entry name" value="Pectin_lyas_fold"/>
</dbReference>
<evidence type="ECO:0000256" key="5">
    <source>
        <dbReference type="ARBA" id="ARBA00022801"/>
    </source>
</evidence>
<dbReference type="EC" id="3.2.1.67" evidence="13"/>
<dbReference type="Proteomes" id="UP001583177">
    <property type="component" value="Unassembled WGS sequence"/>
</dbReference>
<dbReference type="EMBL" id="JAWRVE010000009">
    <property type="protein sequence ID" value="KAL1879836.1"/>
    <property type="molecule type" value="Genomic_DNA"/>
</dbReference>
<comment type="catalytic activity">
    <reaction evidence="14">
        <text>[(1-&gt;4)-alpha-D-galacturonosyl](n) + H2O = alpha-D-galacturonate + [(1-&gt;4)-alpha-D-galacturonosyl](n-1)</text>
        <dbReference type="Rhea" id="RHEA:14117"/>
        <dbReference type="Rhea" id="RHEA-COMP:14570"/>
        <dbReference type="Rhea" id="RHEA-COMP:14572"/>
        <dbReference type="ChEBI" id="CHEBI:15377"/>
        <dbReference type="ChEBI" id="CHEBI:58658"/>
        <dbReference type="ChEBI" id="CHEBI:140523"/>
        <dbReference type="EC" id="3.2.1.67"/>
    </reaction>
</comment>
<sequence length="368" mass="40351">MMHLSSSLLLGLVGLSSGILAADVSVPTTPPRSPSDSGKTCTLIPNGDNKDDVPQILEAFEACNNGGTVVFPENSTFYIATKLNPVIYDVTIDWKGTWLFSDDLDYWRSNSYPIAFQNHAAGFVISGERIHINGYGTGQINGSGNTWYTAEAGDTQPGRPMPFVFWNVSDVLVEHFSVVQSPLWSINIMNGTSMWFDDIYVNNTALDAAFGDNWVQNKFNYYITRVAHEYGFDTMDAYDIRLTNFIYQGGDDAIAIKPRSYNIFIQNITVHGGNGVAIGSLGQYLEDNSVVNVIVKDANILTNNDDMHNSAYIKTWVGELVPQDSYESDYLPRGGGWGVVQNILFENFYVEGAASGPSISESSGNNGS</sequence>
<proteinExistence type="inferred from homology"/>
<dbReference type="Pfam" id="PF00295">
    <property type="entry name" value="Glyco_hydro_28"/>
    <property type="match status" value="1"/>
</dbReference>
<keyword evidence="18" id="KW-1185">Reference proteome</keyword>
<accession>A0ABR3XVT7</accession>
<dbReference type="Gene3D" id="2.160.20.10">
    <property type="entry name" value="Single-stranded right-handed beta-helix, Pectin lyase-like"/>
    <property type="match status" value="1"/>
</dbReference>
<feature type="signal peptide" evidence="16">
    <location>
        <begin position="1"/>
        <end position="21"/>
    </location>
</feature>
<evidence type="ECO:0000256" key="2">
    <source>
        <dbReference type="ARBA" id="ARBA00008834"/>
    </source>
</evidence>
<keyword evidence="10" id="KW-0961">Cell wall biogenesis/degradation</keyword>
<keyword evidence="9 15" id="KW-0326">Glycosidase</keyword>
<dbReference type="InterPro" id="IPR000743">
    <property type="entry name" value="Glyco_hydro_28"/>
</dbReference>
<evidence type="ECO:0000256" key="8">
    <source>
        <dbReference type="ARBA" id="ARBA00023277"/>
    </source>
</evidence>
<keyword evidence="11" id="KW-0624">Polysaccharide degradation</keyword>
<evidence type="ECO:0000256" key="9">
    <source>
        <dbReference type="ARBA" id="ARBA00023295"/>
    </source>
</evidence>
<comment type="subcellular location">
    <subcellularLocation>
        <location evidence="1">Secreted</location>
    </subcellularLocation>
</comment>
<evidence type="ECO:0000256" key="15">
    <source>
        <dbReference type="RuleBase" id="RU361169"/>
    </source>
</evidence>
<evidence type="ECO:0000256" key="4">
    <source>
        <dbReference type="ARBA" id="ARBA00022729"/>
    </source>
</evidence>
<keyword evidence="3" id="KW-0964">Secreted</keyword>
<dbReference type="InterPro" id="IPR011050">
    <property type="entry name" value="Pectin_lyase_fold/virulence"/>
</dbReference>
<feature type="chain" id="PRO_5046774191" description="galacturonan 1,4-alpha-galacturonidase" evidence="16">
    <location>
        <begin position="22"/>
        <end position="368"/>
    </location>
</feature>
<organism evidence="17 18">
    <name type="scientific">Diaporthe australafricana</name>
    <dbReference type="NCBI Taxonomy" id="127596"/>
    <lineage>
        <taxon>Eukaryota</taxon>
        <taxon>Fungi</taxon>
        <taxon>Dikarya</taxon>
        <taxon>Ascomycota</taxon>
        <taxon>Pezizomycotina</taxon>
        <taxon>Sordariomycetes</taxon>
        <taxon>Sordariomycetidae</taxon>
        <taxon>Diaporthales</taxon>
        <taxon>Diaporthaceae</taxon>
        <taxon>Diaporthe</taxon>
    </lineage>
</organism>
<evidence type="ECO:0000256" key="1">
    <source>
        <dbReference type="ARBA" id="ARBA00004613"/>
    </source>
</evidence>
<keyword evidence="8" id="KW-0119">Carbohydrate metabolism</keyword>
<evidence type="ECO:0000313" key="17">
    <source>
        <dbReference type="EMBL" id="KAL1879836.1"/>
    </source>
</evidence>
<keyword evidence="6" id="KW-1015">Disulfide bond</keyword>
<evidence type="ECO:0000313" key="18">
    <source>
        <dbReference type="Proteomes" id="UP001583177"/>
    </source>
</evidence>
<keyword evidence="4 16" id="KW-0732">Signal</keyword>
<evidence type="ECO:0000256" key="16">
    <source>
        <dbReference type="SAM" id="SignalP"/>
    </source>
</evidence>
<comment type="function">
    <text evidence="12">Specific in hydrolyzing the terminal glycosidic bond of polygalacturonic acid and oligogalacturonates.</text>
</comment>
<evidence type="ECO:0000256" key="12">
    <source>
        <dbReference type="ARBA" id="ARBA00037312"/>
    </source>
</evidence>
<evidence type="ECO:0000256" key="3">
    <source>
        <dbReference type="ARBA" id="ARBA00022525"/>
    </source>
</evidence>
<evidence type="ECO:0000256" key="7">
    <source>
        <dbReference type="ARBA" id="ARBA00023180"/>
    </source>
</evidence>
<dbReference type="PANTHER" id="PTHR31736:SF12">
    <property type="entry name" value="EXO-POLYGALACTURONASE, PUTATIVE-RELATED"/>
    <property type="match status" value="1"/>
</dbReference>
<dbReference type="SUPFAM" id="SSF51126">
    <property type="entry name" value="Pectin lyase-like"/>
    <property type="match status" value="1"/>
</dbReference>
<name>A0ABR3XVT7_9PEZI</name>
<protein>
    <recommendedName>
        <fullName evidence="13">galacturonan 1,4-alpha-galacturonidase</fullName>
        <ecNumber evidence="13">3.2.1.67</ecNumber>
    </recommendedName>
</protein>
<evidence type="ECO:0000256" key="11">
    <source>
        <dbReference type="ARBA" id="ARBA00023326"/>
    </source>
</evidence>
<gene>
    <name evidence="17" type="ORF">Daus18300_001674</name>
</gene>
<evidence type="ECO:0000256" key="14">
    <source>
        <dbReference type="ARBA" id="ARBA00048766"/>
    </source>
</evidence>
<keyword evidence="7" id="KW-0325">Glycoprotein</keyword>
<evidence type="ECO:0000256" key="6">
    <source>
        <dbReference type="ARBA" id="ARBA00023157"/>
    </source>
</evidence>